<dbReference type="Pfam" id="PF00723">
    <property type="entry name" value="Glyco_hydro_15"/>
    <property type="match status" value="1"/>
</dbReference>
<dbReference type="RefSeq" id="WP_315624762.1">
    <property type="nucleotide sequence ID" value="NZ_JAUHMF010000001.1"/>
</dbReference>
<sequence length="362" mass="40527">MQLDLYRASIAIILKNQAPTGSYIASPNFPTYHYCWFRDGAYIAYAMNRAGEHHSAFRFHTWSARTILRHAEKAQRAVEKAHQGLPLGEDYLHTRYTLEGEEAGGEGWANFQLDGFGTWLWAVEQHIQMSGDSLPAEWRQAGEVVATYLRALWQTPCYDCWEEHPEAIHPYTLAAICGGLEAYSRWGSDAVSAQTAQNIRDFILSNAVQAGHFVKFIGDKGVDASLLGLAVPYRVVSLQAPLMQATVAEIEQTLHVPQGGVRRYATDTYYGGGEWVLLAGWLGWYYAESGETSRAQALLAWMEAQADVEGNLPEQVPASLIDPAFYIPWVERWGPIAKPLLWSHAKYIILYRALNSTPTGKE</sequence>
<keyword evidence="2" id="KW-0378">Hydrolase</keyword>
<dbReference type="GO" id="GO:0016787">
    <property type="term" value="F:hydrolase activity"/>
    <property type="evidence" value="ECO:0007669"/>
    <property type="project" value="UniProtKB-KW"/>
</dbReference>
<dbReference type="EMBL" id="JAUHMF010000001">
    <property type="protein sequence ID" value="MDT8898116.1"/>
    <property type="molecule type" value="Genomic_DNA"/>
</dbReference>
<reference evidence="2 3" key="1">
    <citation type="submission" date="2023-07" db="EMBL/GenBank/DDBJ databases">
        <title>Novel species of Thermanaerothrix with wide hydrolytic capabilities.</title>
        <authorList>
            <person name="Zayulina K.S."/>
            <person name="Podosokorskaya O.A."/>
            <person name="Elcheninov A.G."/>
        </authorList>
    </citation>
    <scope>NUCLEOTIDE SEQUENCE [LARGE SCALE GENOMIC DNA]</scope>
    <source>
        <strain evidence="2 3">4228-RoL</strain>
    </source>
</reference>
<dbReference type="InterPro" id="IPR008928">
    <property type="entry name" value="6-hairpin_glycosidase_sf"/>
</dbReference>
<dbReference type="Gene3D" id="1.50.10.10">
    <property type="match status" value="1"/>
</dbReference>
<dbReference type="Proteomes" id="UP001254165">
    <property type="component" value="Unassembled WGS sequence"/>
</dbReference>
<organism evidence="2 3">
    <name type="scientific">Thermanaerothrix solaris</name>
    <dbReference type="NCBI Taxonomy" id="3058434"/>
    <lineage>
        <taxon>Bacteria</taxon>
        <taxon>Bacillati</taxon>
        <taxon>Chloroflexota</taxon>
        <taxon>Anaerolineae</taxon>
        <taxon>Anaerolineales</taxon>
        <taxon>Anaerolineaceae</taxon>
        <taxon>Thermanaerothrix</taxon>
    </lineage>
</organism>
<proteinExistence type="predicted"/>
<comment type="caution">
    <text evidence="2">The sequence shown here is derived from an EMBL/GenBank/DDBJ whole genome shotgun (WGS) entry which is preliminary data.</text>
</comment>
<evidence type="ECO:0000259" key="1">
    <source>
        <dbReference type="Pfam" id="PF00723"/>
    </source>
</evidence>
<keyword evidence="3" id="KW-1185">Reference proteome</keyword>
<evidence type="ECO:0000313" key="3">
    <source>
        <dbReference type="Proteomes" id="UP001254165"/>
    </source>
</evidence>
<dbReference type="InterPro" id="IPR012341">
    <property type="entry name" value="6hp_glycosidase-like_sf"/>
</dbReference>
<gene>
    <name evidence="2" type="ORF">QYE77_07520</name>
</gene>
<dbReference type="InterPro" id="IPR011613">
    <property type="entry name" value="GH15-like"/>
</dbReference>
<feature type="domain" description="GH15-like" evidence="1">
    <location>
        <begin position="3"/>
        <end position="281"/>
    </location>
</feature>
<dbReference type="SUPFAM" id="SSF48208">
    <property type="entry name" value="Six-hairpin glycosidases"/>
    <property type="match status" value="1"/>
</dbReference>
<protein>
    <submittedName>
        <fullName evidence="2">Glycoside hydrolase family 15 protein</fullName>
    </submittedName>
</protein>
<evidence type="ECO:0000313" key="2">
    <source>
        <dbReference type="EMBL" id="MDT8898116.1"/>
    </source>
</evidence>
<name>A0ABU3NQK0_9CHLR</name>
<dbReference type="PANTHER" id="PTHR31616:SF0">
    <property type="entry name" value="GLUCAN 1,4-ALPHA-GLUCOSIDASE"/>
    <property type="match status" value="1"/>
</dbReference>
<dbReference type="PANTHER" id="PTHR31616">
    <property type="entry name" value="TREHALASE"/>
    <property type="match status" value="1"/>
</dbReference>
<accession>A0ABU3NQK0</accession>